<evidence type="ECO:0000313" key="13">
    <source>
        <dbReference type="Proteomes" id="UP001165306"/>
    </source>
</evidence>
<evidence type="ECO:0000256" key="5">
    <source>
        <dbReference type="ARBA" id="ARBA00022723"/>
    </source>
</evidence>
<dbReference type="GO" id="GO:0009085">
    <property type="term" value="P:lysine biosynthetic process"/>
    <property type="evidence" value="ECO:0007669"/>
    <property type="project" value="InterPro"/>
</dbReference>
<dbReference type="Proteomes" id="UP001165306">
    <property type="component" value="Unassembled WGS sequence"/>
</dbReference>
<name>A0AA41WFJ6_9BACT</name>
<dbReference type="InterPro" id="IPR011761">
    <property type="entry name" value="ATP-grasp"/>
</dbReference>
<comment type="pathway">
    <text evidence="9">Amino-acid biosynthesis.</text>
</comment>
<comment type="cofactor">
    <cofactor evidence="1">
        <name>Mg(2+)</name>
        <dbReference type="ChEBI" id="CHEBI:18420"/>
    </cofactor>
</comment>
<dbReference type="GO" id="GO:0005524">
    <property type="term" value="F:ATP binding"/>
    <property type="evidence" value="ECO:0007669"/>
    <property type="project" value="UniProtKB-UniRule"/>
</dbReference>
<keyword evidence="13" id="KW-1185">Reference proteome</keyword>
<keyword evidence="3" id="KW-0436">Ligase</keyword>
<dbReference type="GO" id="GO:0009432">
    <property type="term" value="P:SOS response"/>
    <property type="evidence" value="ECO:0007669"/>
    <property type="project" value="TreeGrafter"/>
</dbReference>
<dbReference type="GO" id="GO:0018169">
    <property type="term" value="F:ribosomal S6-glutamic acid ligase activity"/>
    <property type="evidence" value="ECO:0007669"/>
    <property type="project" value="TreeGrafter"/>
</dbReference>
<feature type="domain" description="ATP-grasp" evidence="11">
    <location>
        <begin position="95"/>
        <end position="279"/>
    </location>
</feature>
<dbReference type="InterPro" id="IPR011870">
    <property type="entry name" value="LysX_arch"/>
</dbReference>
<dbReference type="EMBL" id="JAMSLR010000007">
    <property type="protein sequence ID" value="MCM8749664.1"/>
    <property type="molecule type" value="Genomic_DNA"/>
</dbReference>
<evidence type="ECO:0000313" key="12">
    <source>
        <dbReference type="EMBL" id="MCM8749664.1"/>
    </source>
</evidence>
<reference evidence="12" key="1">
    <citation type="submission" date="2022-06" db="EMBL/GenBank/DDBJ databases">
        <title>CFH 74404 Thermomicrobiaceae sp.</title>
        <authorList>
            <person name="Ming H."/>
            <person name="Li W.-J."/>
            <person name="Zhao Z."/>
        </authorList>
    </citation>
    <scope>NUCLEOTIDE SEQUENCE</scope>
    <source>
        <strain evidence="12">CFH 74404</strain>
    </source>
</reference>
<dbReference type="InterPro" id="IPR054562">
    <property type="entry name" value="LysX/ArgX_preATP_grasp"/>
</dbReference>
<evidence type="ECO:0000256" key="9">
    <source>
        <dbReference type="ARBA" id="ARBA00029440"/>
    </source>
</evidence>
<gene>
    <name evidence="12" type="primary">lysX</name>
    <name evidence="12" type="ORF">NET02_10930</name>
</gene>
<dbReference type="PROSITE" id="PS50975">
    <property type="entry name" value="ATP_GRASP"/>
    <property type="match status" value="1"/>
</dbReference>
<dbReference type="InterPro" id="IPR004666">
    <property type="entry name" value="Rp_bS6_RimK/Lys_biosynth_LsyX"/>
</dbReference>
<dbReference type="AlphaFoldDB" id="A0AA41WFJ6"/>
<dbReference type="GO" id="GO:0005737">
    <property type="term" value="C:cytoplasm"/>
    <property type="evidence" value="ECO:0007669"/>
    <property type="project" value="TreeGrafter"/>
</dbReference>
<evidence type="ECO:0000256" key="2">
    <source>
        <dbReference type="ARBA" id="ARBA00006239"/>
    </source>
</evidence>
<keyword evidence="7 10" id="KW-0067">ATP-binding</keyword>
<dbReference type="PANTHER" id="PTHR21621">
    <property type="entry name" value="RIBOSOMAL PROTEIN S6 MODIFICATION PROTEIN"/>
    <property type="match status" value="1"/>
</dbReference>
<sequence>MSHDIRIALVHGPLRAEEQLLLAEFDRRGIQCDRIHDRTARIDLTGPPWPYDAVLGRSVSQQRALHIATVCAAWGIATVNPPQVLDVCNDKLRTSAALAAAGVPQPRVIIAFSPEEALAAMEELGYPVVVKPPLGSWGRLLARVNSRAAAEALVRHKTELGGFHHGTFYIQEHVEKPGRDIRAFVIGEETICAIYRTSEHWITNTARGGRASNCPVTPDLAELCARAARAVGGGVLSIDVFEHPERGLLVNEVNANTEFRNSIQPTGVNIPARIVDYVLEQARSERPCPVASMPLAAH</sequence>
<evidence type="ECO:0000256" key="10">
    <source>
        <dbReference type="PROSITE-ProRule" id="PRU00409"/>
    </source>
</evidence>
<keyword evidence="8" id="KW-0460">Magnesium</keyword>
<dbReference type="InterPro" id="IPR016185">
    <property type="entry name" value="PreATP-grasp_dom_sf"/>
</dbReference>
<comment type="similarity">
    <text evidence="2">Belongs to the RimK family. LysX subfamily.</text>
</comment>
<dbReference type="PANTHER" id="PTHR21621:SF0">
    <property type="entry name" value="BETA-CITRYLGLUTAMATE SYNTHASE B-RELATED"/>
    <property type="match status" value="1"/>
</dbReference>
<comment type="caution">
    <text evidence="12">The sequence shown here is derived from an EMBL/GenBank/DDBJ whole genome shotgun (WGS) entry which is preliminary data.</text>
</comment>
<dbReference type="InterPro" id="IPR013651">
    <property type="entry name" value="ATP-grasp_RimK-type"/>
</dbReference>
<evidence type="ECO:0000259" key="11">
    <source>
        <dbReference type="PROSITE" id="PS50975"/>
    </source>
</evidence>
<dbReference type="Gene3D" id="3.30.470.20">
    <property type="entry name" value="ATP-grasp fold, B domain"/>
    <property type="match status" value="1"/>
</dbReference>
<evidence type="ECO:0000256" key="3">
    <source>
        <dbReference type="ARBA" id="ARBA00022598"/>
    </source>
</evidence>
<dbReference type="Gene3D" id="3.40.50.20">
    <property type="match status" value="1"/>
</dbReference>
<dbReference type="Pfam" id="PF08443">
    <property type="entry name" value="RimK"/>
    <property type="match status" value="1"/>
</dbReference>
<evidence type="ECO:0000256" key="6">
    <source>
        <dbReference type="ARBA" id="ARBA00022741"/>
    </source>
</evidence>
<dbReference type="Gene3D" id="3.30.1490.20">
    <property type="entry name" value="ATP-grasp fold, A domain"/>
    <property type="match status" value="1"/>
</dbReference>
<protein>
    <submittedName>
        <fullName evidence="12">Lysine biosynthesis protein LysX</fullName>
    </submittedName>
</protein>
<evidence type="ECO:0000256" key="7">
    <source>
        <dbReference type="ARBA" id="ARBA00022840"/>
    </source>
</evidence>
<dbReference type="InterPro" id="IPR013815">
    <property type="entry name" value="ATP_grasp_subdomain_1"/>
</dbReference>
<dbReference type="SUPFAM" id="SSF56059">
    <property type="entry name" value="Glutathione synthetase ATP-binding domain-like"/>
    <property type="match status" value="1"/>
</dbReference>
<dbReference type="GO" id="GO:0046872">
    <property type="term" value="F:metal ion binding"/>
    <property type="evidence" value="ECO:0007669"/>
    <property type="project" value="UniProtKB-KW"/>
</dbReference>
<keyword evidence="5" id="KW-0479">Metal-binding</keyword>
<keyword evidence="4" id="KW-0028">Amino-acid biosynthesis</keyword>
<dbReference type="NCBIfam" id="TIGR02144">
    <property type="entry name" value="LysX_arch"/>
    <property type="match status" value="1"/>
</dbReference>
<evidence type="ECO:0000256" key="4">
    <source>
        <dbReference type="ARBA" id="ARBA00022605"/>
    </source>
</evidence>
<organism evidence="12 13">
    <name type="scientific">Thermalbibacter longus</name>
    <dbReference type="NCBI Taxonomy" id="2951981"/>
    <lineage>
        <taxon>Bacteria</taxon>
        <taxon>Pseudomonadati</taxon>
        <taxon>Thermomicrobiota</taxon>
        <taxon>Thermomicrobia</taxon>
        <taxon>Thermomicrobiales</taxon>
        <taxon>Thermomicrobiaceae</taxon>
        <taxon>Thermalbibacter</taxon>
    </lineage>
</organism>
<dbReference type="FunFam" id="3.30.470.20:FF:000058">
    <property type="entry name" value="Alpha-aminoadipate--LysW ligase LysX protein"/>
    <property type="match status" value="1"/>
</dbReference>
<dbReference type="Pfam" id="PF22626">
    <property type="entry name" value="LysX_preATP_grasp"/>
    <property type="match status" value="1"/>
</dbReference>
<evidence type="ECO:0000256" key="8">
    <source>
        <dbReference type="ARBA" id="ARBA00022842"/>
    </source>
</evidence>
<keyword evidence="6 10" id="KW-0547">Nucleotide-binding</keyword>
<evidence type="ECO:0000256" key="1">
    <source>
        <dbReference type="ARBA" id="ARBA00001946"/>
    </source>
</evidence>
<proteinExistence type="inferred from homology"/>
<accession>A0AA41WFJ6</accession>
<dbReference type="SUPFAM" id="SSF52440">
    <property type="entry name" value="PreATP-grasp domain"/>
    <property type="match status" value="1"/>
</dbReference>
<dbReference type="FunFam" id="3.30.1490.20:FF:000025">
    <property type="entry name" value="Alpha-aminoadipate--LysW ligase LysX protein"/>
    <property type="match status" value="1"/>
</dbReference>
<dbReference type="RefSeq" id="WP_284057448.1">
    <property type="nucleotide sequence ID" value="NZ_JAMSLR010000007.1"/>
</dbReference>
<dbReference type="NCBIfam" id="TIGR00768">
    <property type="entry name" value="rimK_fam"/>
    <property type="match status" value="1"/>
</dbReference>